<keyword evidence="3" id="KW-1185">Reference proteome</keyword>
<organism evidence="2 3">
    <name type="scientific">Allorhodopirellula solitaria</name>
    <dbReference type="NCBI Taxonomy" id="2527987"/>
    <lineage>
        <taxon>Bacteria</taxon>
        <taxon>Pseudomonadati</taxon>
        <taxon>Planctomycetota</taxon>
        <taxon>Planctomycetia</taxon>
        <taxon>Pirellulales</taxon>
        <taxon>Pirellulaceae</taxon>
        <taxon>Allorhodopirellula</taxon>
    </lineage>
</organism>
<comment type="caution">
    <text evidence="2">The sequence shown here is derived from an EMBL/GenBank/DDBJ whole genome shotgun (WGS) entry which is preliminary data.</text>
</comment>
<proteinExistence type="predicted"/>
<gene>
    <name evidence="2" type="ORF">CA85_01250</name>
</gene>
<dbReference type="SUPFAM" id="SSF54427">
    <property type="entry name" value="NTF2-like"/>
    <property type="match status" value="1"/>
</dbReference>
<sequence length="127" mass="14721">MSQHQELLQNLYDAFNEREIETIISTMQPDVKWANGLDGGFVHGRDEVRQYWTSQFENIRCELETLSFETDSENRDVVTVHQVIKDLQGNVLVDTTIQQIFTVKEGLISLYEIGDTETIKEKIEKAK</sequence>
<dbReference type="EMBL" id="SJPK01000001">
    <property type="protein sequence ID" value="TWT74839.1"/>
    <property type="molecule type" value="Genomic_DNA"/>
</dbReference>
<dbReference type="RefSeq" id="WP_146389210.1">
    <property type="nucleotide sequence ID" value="NZ_SJPK01000001.1"/>
</dbReference>
<accession>A0A5C5YJ06</accession>
<protein>
    <submittedName>
        <fullName evidence="2">SnoaL-like domain protein</fullName>
    </submittedName>
</protein>
<dbReference type="OrthoDB" id="1353852at2"/>
<dbReference type="AlphaFoldDB" id="A0A5C5YJ06"/>
<dbReference type="InterPro" id="IPR032710">
    <property type="entry name" value="NTF2-like_dom_sf"/>
</dbReference>
<name>A0A5C5YJ06_9BACT</name>
<evidence type="ECO:0000313" key="2">
    <source>
        <dbReference type="EMBL" id="TWT74839.1"/>
    </source>
</evidence>
<dbReference type="InterPro" id="IPR037401">
    <property type="entry name" value="SnoaL-like"/>
</dbReference>
<evidence type="ECO:0000313" key="3">
    <source>
        <dbReference type="Proteomes" id="UP000318053"/>
    </source>
</evidence>
<dbReference type="Proteomes" id="UP000318053">
    <property type="component" value="Unassembled WGS sequence"/>
</dbReference>
<dbReference type="Gene3D" id="3.10.450.50">
    <property type="match status" value="1"/>
</dbReference>
<evidence type="ECO:0000259" key="1">
    <source>
        <dbReference type="Pfam" id="PF12680"/>
    </source>
</evidence>
<reference evidence="2 3" key="1">
    <citation type="submission" date="2019-02" db="EMBL/GenBank/DDBJ databases">
        <title>Deep-cultivation of Planctomycetes and their phenomic and genomic characterization uncovers novel biology.</title>
        <authorList>
            <person name="Wiegand S."/>
            <person name="Jogler M."/>
            <person name="Boedeker C."/>
            <person name="Pinto D."/>
            <person name="Vollmers J."/>
            <person name="Rivas-Marin E."/>
            <person name="Kohn T."/>
            <person name="Peeters S.H."/>
            <person name="Heuer A."/>
            <person name="Rast P."/>
            <person name="Oberbeckmann S."/>
            <person name="Bunk B."/>
            <person name="Jeske O."/>
            <person name="Meyerdierks A."/>
            <person name="Storesund J.E."/>
            <person name="Kallscheuer N."/>
            <person name="Luecker S."/>
            <person name="Lage O.M."/>
            <person name="Pohl T."/>
            <person name="Merkel B.J."/>
            <person name="Hornburger P."/>
            <person name="Mueller R.-W."/>
            <person name="Bruemmer F."/>
            <person name="Labrenz M."/>
            <person name="Spormann A.M."/>
            <person name="Op Den Camp H."/>
            <person name="Overmann J."/>
            <person name="Amann R."/>
            <person name="Jetten M.S.M."/>
            <person name="Mascher T."/>
            <person name="Medema M.H."/>
            <person name="Devos D.P."/>
            <person name="Kaster A.-K."/>
            <person name="Ovreas L."/>
            <person name="Rohde M."/>
            <person name="Galperin M.Y."/>
            <person name="Jogler C."/>
        </authorList>
    </citation>
    <scope>NUCLEOTIDE SEQUENCE [LARGE SCALE GENOMIC DNA]</scope>
    <source>
        <strain evidence="2 3">CA85</strain>
    </source>
</reference>
<dbReference type="Pfam" id="PF12680">
    <property type="entry name" value="SnoaL_2"/>
    <property type="match status" value="1"/>
</dbReference>
<feature type="domain" description="SnoaL-like" evidence="1">
    <location>
        <begin position="9"/>
        <end position="109"/>
    </location>
</feature>